<dbReference type="EMBL" id="REGN01004264">
    <property type="protein sequence ID" value="RNA18321.1"/>
    <property type="molecule type" value="Genomic_DNA"/>
</dbReference>
<gene>
    <name evidence="1" type="ORF">BpHYR1_039042</name>
</gene>
<accession>A0A3M7R4L8</accession>
<comment type="caution">
    <text evidence="1">The sequence shown here is derived from an EMBL/GenBank/DDBJ whole genome shotgun (WGS) entry which is preliminary data.</text>
</comment>
<evidence type="ECO:0000313" key="1">
    <source>
        <dbReference type="EMBL" id="RNA18321.1"/>
    </source>
</evidence>
<dbReference type="AlphaFoldDB" id="A0A3M7R4L8"/>
<evidence type="ECO:0000313" key="2">
    <source>
        <dbReference type="Proteomes" id="UP000276133"/>
    </source>
</evidence>
<sequence>MSSEAKSRESVLLDPIDDTLNQVEDIPYTQILKEPTTKRKRGKAICYELHSSFNDFTEIKLKHLKKLTQKCLKKGFYCPNGCTKKNSYDLIELANCLLIFLMLKPDYRTHIFHQNSYHNILNYPNIVLIQKKKSNCTKHPSLASKDAQNRLKNNKSPFRTKFYALSRAIETLALWLSNQKPAFPAPTTFLVQLFVFFQIMENLMKMKMV</sequence>
<name>A0A3M7R4L8_BRAPC</name>
<protein>
    <submittedName>
        <fullName evidence="1">Uncharacterized protein</fullName>
    </submittedName>
</protein>
<keyword evidence="2" id="KW-1185">Reference proteome</keyword>
<organism evidence="1 2">
    <name type="scientific">Brachionus plicatilis</name>
    <name type="common">Marine rotifer</name>
    <name type="synonym">Brachionus muelleri</name>
    <dbReference type="NCBI Taxonomy" id="10195"/>
    <lineage>
        <taxon>Eukaryota</taxon>
        <taxon>Metazoa</taxon>
        <taxon>Spiralia</taxon>
        <taxon>Gnathifera</taxon>
        <taxon>Rotifera</taxon>
        <taxon>Eurotatoria</taxon>
        <taxon>Monogononta</taxon>
        <taxon>Pseudotrocha</taxon>
        <taxon>Ploima</taxon>
        <taxon>Brachionidae</taxon>
        <taxon>Brachionus</taxon>
    </lineage>
</organism>
<proteinExistence type="predicted"/>
<dbReference type="Proteomes" id="UP000276133">
    <property type="component" value="Unassembled WGS sequence"/>
</dbReference>
<reference evidence="1 2" key="1">
    <citation type="journal article" date="2018" name="Sci. Rep.">
        <title>Genomic signatures of local adaptation to the degree of environmental predictability in rotifers.</title>
        <authorList>
            <person name="Franch-Gras L."/>
            <person name="Hahn C."/>
            <person name="Garcia-Roger E.M."/>
            <person name="Carmona M.J."/>
            <person name="Serra M."/>
            <person name="Gomez A."/>
        </authorList>
    </citation>
    <scope>NUCLEOTIDE SEQUENCE [LARGE SCALE GENOMIC DNA]</scope>
    <source>
        <strain evidence="1">HYR1</strain>
    </source>
</reference>